<dbReference type="PANTHER" id="PTHR45947">
    <property type="entry name" value="SULFOQUINOVOSYL TRANSFERASE SQD2"/>
    <property type="match status" value="1"/>
</dbReference>
<dbReference type="Gene3D" id="3.40.50.2000">
    <property type="entry name" value="Glycogen Phosphorylase B"/>
    <property type="match status" value="2"/>
</dbReference>
<proteinExistence type="predicted"/>
<feature type="domain" description="Glycosyl transferase family 1" evidence="1">
    <location>
        <begin position="246"/>
        <end position="340"/>
    </location>
</feature>
<organism evidence="3 4">
    <name type="scientific">Microvirga terrae</name>
    <dbReference type="NCBI Taxonomy" id="2740529"/>
    <lineage>
        <taxon>Bacteria</taxon>
        <taxon>Pseudomonadati</taxon>
        <taxon>Pseudomonadota</taxon>
        <taxon>Alphaproteobacteria</taxon>
        <taxon>Hyphomicrobiales</taxon>
        <taxon>Methylobacteriaceae</taxon>
        <taxon>Microvirga</taxon>
    </lineage>
</organism>
<dbReference type="InterPro" id="IPR050194">
    <property type="entry name" value="Glycosyltransferase_grp1"/>
</dbReference>
<evidence type="ECO:0000259" key="2">
    <source>
        <dbReference type="Pfam" id="PF13439"/>
    </source>
</evidence>
<keyword evidence="4" id="KW-1185">Reference proteome</keyword>
<evidence type="ECO:0000313" key="3">
    <source>
        <dbReference type="EMBL" id="UVF20249.1"/>
    </source>
</evidence>
<accession>A0ABY5RTM1</accession>
<dbReference type="RefSeq" id="WP_210272463.1">
    <property type="nucleotide sequence ID" value="NZ_CP102845.1"/>
</dbReference>
<gene>
    <name evidence="3" type="ORF">HPT29_003595</name>
</gene>
<dbReference type="EMBL" id="CP102845">
    <property type="protein sequence ID" value="UVF20249.1"/>
    <property type="molecule type" value="Genomic_DNA"/>
</dbReference>
<dbReference type="Proteomes" id="UP001017257">
    <property type="component" value="Chromosome"/>
</dbReference>
<feature type="domain" description="Glycosyltransferase subfamily 4-like N-terminal" evidence="2">
    <location>
        <begin position="19"/>
        <end position="185"/>
    </location>
</feature>
<reference evidence="3" key="1">
    <citation type="submission" date="2022-08" db="EMBL/GenBank/DDBJ databases">
        <title>Microvirga terrae sp. nov., isolated from soil.</title>
        <authorList>
            <person name="Kim K.H."/>
            <person name="Seo Y.L."/>
            <person name="Kim J.M."/>
            <person name="Lee J.K."/>
            <person name="Han D.M."/>
            <person name="Jeon C.O."/>
        </authorList>
    </citation>
    <scope>NUCLEOTIDE SEQUENCE</scope>
    <source>
        <strain evidence="3">R24</strain>
    </source>
</reference>
<evidence type="ECO:0000313" key="4">
    <source>
        <dbReference type="Proteomes" id="UP001017257"/>
    </source>
</evidence>
<dbReference type="CDD" id="cd03801">
    <property type="entry name" value="GT4_PimA-like"/>
    <property type="match status" value="1"/>
</dbReference>
<dbReference type="InterPro" id="IPR028098">
    <property type="entry name" value="Glyco_trans_4-like_N"/>
</dbReference>
<sequence>MAWPDGGAGLHVLMTADAVGGVWQYALDLSDGLRAHDVKTTIAVLGPPPSADQQVAAEAMGATLVMTGLPLDWTAQAPHEVEEAGEAIARLAARLRPDLIHLNSPALAARAVFDAPVVAVCHSCVATWWQAVKCGRLPEEFVWRTELVRRGYASAGRLLAPTLAFARTTAKVYELPQVPSVVRNGRRLAPLSASMPDGDFVFTAGRLWDEGKNFAGIDRLASRLPISVLAAGSVRGPNGATAQAVHARVLGQLSDMDVTRYLSAKPIFVSPARYEPFGLAVLEAAQMECALILSDIPTFRELWEDAALFVDPDDESAVVEATERLLRDPETRRALGSAARVRSESYTIEAMSAGVLSAYRSLLEPKPSRSPLEGAAA</sequence>
<dbReference type="Pfam" id="PF13439">
    <property type="entry name" value="Glyco_transf_4"/>
    <property type="match status" value="1"/>
</dbReference>
<dbReference type="PANTHER" id="PTHR45947:SF3">
    <property type="entry name" value="SULFOQUINOVOSYL TRANSFERASE SQD2"/>
    <property type="match status" value="1"/>
</dbReference>
<protein>
    <submittedName>
        <fullName evidence="3">Glycosyltransferase family 4 protein</fullName>
    </submittedName>
</protein>
<dbReference type="InterPro" id="IPR001296">
    <property type="entry name" value="Glyco_trans_1"/>
</dbReference>
<evidence type="ECO:0000259" key="1">
    <source>
        <dbReference type="Pfam" id="PF00534"/>
    </source>
</evidence>
<dbReference type="Pfam" id="PF00534">
    <property type="entry name" value="Glycos_transf_1"/>
    <property type="match status" value="1"/>
</dbReference>
<dbReference type="SUPFAM" id="SSF53756">
    <property type="entry name" value="UDP-Glycosyltransferase/glycogen phosphorylase"/>
    <property type="match status" value="1"/>
</dbReference>
<name>A0ABY5RTM1_9HYPH</name>